<organism evidence="2">
    <name type="scientific">Halomonas sp. RT37</name>
    <dbReference type="NCBI Taxonomy" id="2950872"/>
    <lineage>
        <taxon>Bacteria</taxon>
        <taxon>Pseudomonadati</taxon>
        <taxon>Pseudomonadota</taxon>
        <taxon>Gammaproteobacteria</taxon>
        <taxon>Oceanospirillales</taxon>
        <taxon>Halomonadaceae</taxon>
        <taxon>Halomonas</taxon>
    </lineage>
</organism>
<name>A0AAU7KLX4_9GAMM</name>
<keyword evidence="1" id="KW-0812">Transmembrane</keyword>
<dbReference type="AlphaFoldDB" id="A0AAU7KLX4"/>
<feature type="transmembrane region" description="Helical" evidence="1">
    <location>
        <begin position="228"/>
        <end position="249"/>
    </location>
</feature>
<dbReference type="Gene3D" id="1.10.10.1150">
    <property type="entry name" value="Coenzyme PQQ synthesis protein D (PqqD)"/>
    <property type="match status" value="1"/>
</dbReference>
<feature type="transmembrane region" description="Helical" evidence="1">
    <location>
        <begin position="358"/>
        <end position="382"/>
    </location>
</feature>
<gene>
    <name evidence="2" type="ORF">NFG58_06825</name>
</gene>
<dbReference type="GO" id="GO:0016020">
    <property type="term" value="C:membrane"/>
    <property type="evidence" value="ECO:0007669"/>
    <property type="project" value="InterPro"/>
</dbReference>
<dbReference type="SUPFAM" id="SSF111369">
    <property type="entry name" value="HlyD-like secretion proteins"/>
    <property type="match status" value="1"/>
</dbReference>
<dbReference type="PANTHER" id="PTHR13325">
    <property type="entry name" value="PROTEASE M50 MEMBRANE-BOUND TRANSCRIPTION FACTOR SITE 2 PROTEASE"/>
    <property type="match status" value="1"/>
</dbReference>
<dbReference type="PANTHER" id="PTHR13325:SF3">
    <property type="entry name" value="MEMBRANE-BOUND TRANSCRIPTION FACTOR SITE-2 PROTEASE"/>
    <property type="match status" value="1"/>
</dbReference>
<feature type="transmembrane region" description="Helical" evidence="1">
    <location>
        <begin position="155"/>
        <end position="179"/>
    </location>
</feature>
<dbReference type="InterPro" id="IPR041881">
    <property type="entry name" value="PqqD_sf"/>
</dbReference>
<dbReference type="GO" id="GO:0031293">
    <property type="term" value="P:membrane protein intracellular domain proteolysis"/>
    <property type="evidence" value="ECO:0007669"/>
    <property type="project" value="TreeGrafter"/>
</dbReference>
<evidence type="ECO:0000256" key="1">
    <source>
        <dbReference type="SAM" id="Phobius"/>
    </source>
</evidence>
<dbReference type="GO" id="GO:0004222">
    <property type="term" value="F:metalloendopeptidase activity"/>
    <property type="evidence" value="ECO:0007669"/>
    <property type="project" value="InterPro"/>
</dbReference>
<proteinExistence type="predicted"/>
<protein>
    <submittedName>
        <fullName evidence="2">Peptidase M50</fullName>
    </submittedName>
</protein>
<accession>A0AAU7KLX4</accession>
<sequence length="720" mass="79771">MTTALFSQHWHRVADLRLRLRRHARLSRHEYRGEPWYVLHDSLTGQVHRFTPESYQIIGRLDGRRTLDDIWHQVSRSLGEAMPTQQELVTLIGRLHRANLLSGHEDINIEELSRRQTRQRRSKWLQLIKSPLGIRIPLLDPERFVAASYPLVRPLLGPLGAVLWLATVVLALVVAGIHWTQLSDNLADRVLGVDNLLLMALVYPLIKTLHELGHAWATRDAGGEVHEIGVMLLVFFPVPYVDASAAAACPDKGKRMLVGAAGVLVELWLAAAAMLVWAMAEPGVVRSLAFNVMLIGGVSTLMFNGNPLLRFDAYYVLADYLEIPNLFSRANQQLTYVVKRYLLGRRDVSGQAGSLKEAWWLVAYAVLSFVYRLIIMVVIATFVATQYLFIGILLALWSVTMTLLLPLFKLLKAMSVDSQLEGSRTRAWSWLLGGLALLLAGLLLVPAPHATTLKGVIDSAEPARLRSGVSGELVELMAIQGQPLRTGDPIARIAAPELDAEVRLLEARAREIQQQQQADIRDPQALSVLAETQRLVDGQLVDARRRAAATLLTSPHDGRWMMPEGAPLLGSHVRRGQALGVLVKSGDLRVRTLVPTHQAELVRDDRRSVSVRSGGDAKAVASHLLRLSPGASHEVPSLSLTQKGGGDVALDPTAASGEGEPLRAFRRHHLADFSATGLIESAARVRLGQGVQVRIEHTPEPIGFRMWRQVRRSFLRLFER</sequence>
<evidence type="ECO:0000313" key="2">
    <source>
        <dbReference type="EMBL" id="XBO72414.1"/>
    </source>
</evidence>
<feature type="transmembrane region" description="Helical" evidence="1">
    <location>
        <begin position="284"/>
        <end position="303"/>
    </location>
</feature>
<dbReference type="InterPro" id="IPR001193">
    <property type="entry name" value="MBTPS2"/>
</dbReference>
<keyword evidence="1" id="KW-1133">Transmembrane helix</keyword>
<keyword evidence="1" id="KW-0472">Membrane</keyword>
<dbReference type="EMBL" id="CP098827">
    <property type="protein sequence ID" value="XBO72414.1"/>
    <property type="molecule type" value="Genomic_DNA"/>
</dbReference>
<feature type="transmembrane region" description="Helical" evidence="1">
    <location>
        <begin position="388"/>
        <end position="408"/>
    </location>
</feature>
<feature type="transmembrane region" description="Helical" evidence="1">
    <location>
        <begin position="256"/>
        <end position="278"/>
    </location>
</feature>
<reference evidence="2" key="1">
    <citation type="submission" date="2022-06" db="EMBL/GenBank/DDBJ databases">
        <title>A novel DMS-producing enzyme.</title>
        <authorList>
            <person name="Zhang Y."/>
        </authorList>
    </citation>
    <scope>NUCLEOTIDE SEQUENCE</scope>
    <source>
        <strain evidence="2">RT37</strain>
    </source>
</reference>
<dbReference type="GO" id="GO:0005737">
    <property type="term" value="C:cytoplasm"/>
    <property type="evidence" value="ECO:0007669"/>
    <property type="project" value="TreeGrafter"/>
</dbReference>
<feature type="transmembrane region" description="Helical" evidence="1">
    <location>
        <begin position="428"/>
        <end position="447"/>
    </location>
</feature>
<dbReference type="RefSeq" id="WP_287165798.1">
    <property type="nucleotide sequence ID" value="NZ_CP098827.1"/>
</dbReference>